<protein>
    <recommendedName>
        <fullName evidence="4">ABM domain-containing protein</fullName>
    </recommendedName>
</protein>
<dbReference type="EMBL" id="CAKKNE010000002">
    <property type="protein sequence ID" value="CAH0369544.1"/>
    <property type="molecule type" value="Genomic_DNA"/>
</dbReference>
<accession>A0A8J2SN87</accession>
<dbReference type="SUPFAM" id="SSF54909">
    <property type="entry name" value="Dimeric alpha+beta barrel"/>
    <property type="match status" value="1"/>
</dbReference>
<evidence type="ECO:0000256" key="1">
    <source>
        <dbReference type="SAM" id="MobiDB-lite"/>
    </source>
</evidence>
<feature type="region of interest" description="Disordered" evidence="1">
    <location>
        <begin position="1"/>
        <end position="21"/>
    </location>
</feature>
<dbReference type="Proteomes" id="UP000789595">
    <property type="component" value="Unassembled WGS sequence"/>
</dbReference>
<evidence type="ECO:0008006" key="4">
    <source>
        <dbReference type="Google" id="ProtNLM"/>
    </source>
</evidence>
<dbReference type="Gene3D" id="3.30.70.100">
    <property type="match status" value="1"/>
</dbReference>
<dbReference type="InterPro" id="IPR011008">
    <property type="entry name" value="Dimeric_a/b-barrel"/>
</dbReference>
<proteinExistence type="predicted"/>
<evidence type="ECO:0000313" key="3">
    <source>
        <dbReference type="Proteomes" id="UP000789595"/>
    </source>
</evidence>
<reference evidence="2" key="1">
    <citation type="submission" date="2021-11" db="EMBL/GenBank/DDBJ databases">
        <authorList>
            <consortium name="Genoscope - CEA"/>
            <person name="William W."/>
        </authorList>
    </citation>
    <scope>NUCLEOTIDE SEQUENCE</scope>
</reference>
<organism evidence="2 3">
    <name type="scientific">Pelagomonas calceolata</name>
    <dbReference type="NCBI Taxonomy" id="35677"/>
    <lineage>
        <taxon>Eukaryota</taxon>
        <taxon>Sar</taxon>
        <taxon>Stramenopiles</taxon>
        <taxon>Ochrophyta</taxon>
        <taxon>Pelagophyceae</taxon>
        <taxon>Pelagomonadales</taxon>
        <taxon>Pelagomonadaceae</taxon>
        <taxon>Pelagomonas</taxon>
    </lineage>
</organism>
<keyword evidence="3" id="KW-1185">Reference proteome</keyword>
<dbReference type="AlphaFoldDB" id="A0A8J2SN87"/>
<sequence>MATAHSKDNGSPTSVAHKLDDDQTDSVVVRRDDLVVIDNAALGTLCEDVQIASRRNAGILEVEWFRNGAELTLFQTFANRAAAAAQHEETWTGQGFSGRVARSCRHVRTVLYGRGRVVDDMLATPLGAGIETYAPLGAPFRRPRADPAPERYRMRYDMELVTGDLDAVRAFLRERQNLARADPGILDFEFYFSAPRSVTLLACYADAAAQQRSFIRWMKADEMKSVLAVKDIYTYGRVALEPGAAPPPPGWTELMLVTHHQEPVGRCFQR</sequence>
<comment type="caution">
    <text evidence="2">The sequence shown here is derived from an EMBL/GenBank/DDBJ whole genome shotgun (WGS) entry which is preliminary data.</text>
</comment>
<evidence type="ECO:0000313" key="2">
    <source>
        <dbReference type="EMBL" id="CAH0369544.1"/>
    </source>
</evidence>
<gene>
    <name evidence="2" type="ORF">PECAL_2P26700</name>
</gene>
<name>A0A8J2SN87_9STRA</name>